<feature type="compositionally biased region" description="Pro residues" evidence="1">
    <location>
        <begin position="115"/>
        <end position="124"/>
    </location>
</feature>
<organism evidence="2 3">
    <name type="scientific">Methylobacterium platani</name>
    <dbReference type="NCBI Taxonomy" id="427683"/>
    <lineage>
        <taxon>Bacteria</taxon>
        <taxon>Pseudomonadati</taxon>
        <taxon>Pseudomonadota</taxon>
        <taxon>Alphaproteobacteria</taxon>
        <taxon>Hyphomicrobiales</taxon>
        <taxon>Methylobacteriaceae</taxon>
        <taxon>Methylobacterium</taxon>
    </lineage>
</organism>
<protein>
    <submittedName>
        <fullName evidence="2">Uncharacterized protein</fullName>
    </submittedName>
</protein>
<evidence type="ECO:0000313" key="3">
    <source>
        <dbReference type="Proteomes" id="UP000078316"/>
    </source>
</evidence>
<gene>
    <name evidence="2" type="ORF">A5481_26335</name>
</gene>
<feature type="region of interest" description="Disordered" evidence="1">
    <location>
        <begin position="247"/>
        <end position="312"/>
    </location>
</feature>
<reference evidence="2 3" key="1">
    <citation type="submission" date="2016-04" db="EMBL/GenBank/DDBJ databases">
        <authorList>
            <person name="Evans L.H."/>
            <person name="Alamgir A."/>
            <person name="Owens N."/>
            <person name="Weber N.D."/>
            <person name="Virtaneva K."/>
            <person name="Barbian K."/>
            <person name="Babar A."/>
            <person name="Rosenke K."/>
        </authorList>
    </citation>
    <scope>NUCLEOTIDE SEQUENCE [LARGE SCALE GENOMIC DNA]</scope>
    <source>
        <strain evidence="2 3">PMB02</strain>
    </source>
</reference>
<evidence type="ECO:0000256" key="1">
    <source>
        <dbReference type="SAM" id="MobiDB-lite"/>
    </source>
</evidence>
<accession>A0A179S2E8</accession>
<feature type="compositionally biased region" description="Low complexity" evidence="1">
    <location>
        <begin position="292"/>
        <end position="308"/>
    </location>
</feature>
<comment type="caution">
    <text evidence="2">The sequence shown here is derived from an EMBL/GenBank/DDBJ whole genome shotgun (WGS) entry which is preliminary data.</text>
</comment>
<feature type="region of interest" description="Disordered" evidence="1">
    <location>
        <begin position="324"/>
        <end position="346"/>
    </location>
</feature>
<dbReference type="AlphaFoldDB" id="A0A179S2E8"/>
<dbReference type="EMBL" id="LWHQ01000060">
    <property type="protein sequence ID" value="OAS18481.1"/>
    <property type="molecule type" value="Genomic_DNA"/>
</dbReference>
<feature type="region of interest" description="Disordered" evidence="1">
    <location>
        <begin position="61"/>
        <end position="93"/>
    </location>
</feature>
<feature type="compositionally biased region" description="Basic and acidic residues" evidence="1">
    <location>
        <begin position="247"/>
        <end position="260"/>
    </location>
</feature>
<evidence type="ECO:0000313" key="2">
    <source>
        <dbReference type="EMBL" id="OAS18481.1"/>
    </source>
</evidence>
<proteinExistence type="predicted"/>
<dbReference type="RefSeq" id="WP_048436739.1">
    <property type="nucleotide sequence ID" value="NZ_LWHQ01000060.1"/>
</dbReference>
<sequence>MIPAAISALLRDRLLQAVGRIAGPDWRRQLDTLNADAIQAYGSGGLLDADAEPVFQAVQERRDRMSAAANRHRAKSRTGQARTGEGRGAVSPVSPVSPVGALALDALAGLAPGRAPLPPDPAPAQGPRAHRAPVSHAERAARQTASRRRAYLGHRLPWPATIKQDFHPAELGAVAVIVREIAAHGSCALPLGTIAARARCCRRTVQTAIRWAAHRGYLAIEERAKGTHVIRIASEAIRQWLAGARVPEPEKSKDRERLEGPAKVATGCRAASDRAGDEHPAETPEPEPAPVSVPDEPRPAQARQPARPSRLDAAIAAWRGVLREQGEAAGGRIPTPPGRVPRLRPG</sequence>
<feature type="compositionally biased region" description="Basic and acidic residues" evidence="1">
    <location>
        <begin position="271"/>
        <end position="282"/>
    </location>
</feature>
<feature type="region of interest" description="Disordered" evidence="1">
    <location>
        <begin position="112"/>
        <end position="145"/>
    </location>
</feature>
<name>A0A179S2E8_9HYPH</name>
<dbReference type="OrthoDB" id="8005824at2"/>
<dbReference type="Proteomes" id="UP000078316">
    <property type="component" value="Unassembled WGS sequence"/>
</dbReference>